<evidence type="ECO:0000313" key="4">
    <source>
        <dbReference type="EMBL" id="CAF1110804.1"/>
    </source>
</evidence>
<dbReference type="Pfam" id="PF03492">
    <property type="entry name" value="Methyltransf_7"/>
    <property type="match status" value="1"/>
</dbReference>
<comment type="caution">
    <text evidence="4">The sequence shown here is derived from an EMBL/GenBank/DDBJ whole genome shotgun (WGS) entry which is preliminary data.</text>
</comment>
<keyword evidence="1" id="KW-0479">Metal-binding</keyword>
<dbReference type="InterPro" id="IPR032675">
    <property type="entry name" value="LRR_dom_sf"/>
</dbReference>
<dbReference type="AlphaFoldDB" id="A0A814PUJ7"/>
<proteinExistence type="predicted"/>
<name>A0A814PUJ7_9BILA</name>
<dbReference type="EMBL" id="CAJNOM010000081">
    <property type="protein sequence ID" value="CAF1003420.1"/>
    <property type="molecule type" value="Genomic_DNA"/>
</dbReference>
<keyword evidence="5" id="KW-1185">Reference proteome</keyword>
<evidence type="ECO:0000313" key="6">
    <source>
        <dbReference type="Proteomes" id="UP000663877"/>
    </source>
</evidence>
<protein>
    <submittedName>
        <fullName evidence="4">Uncharacterized protein</fullName>
    </submittedName>
</protein>
<organism evidence="4 6">
    <name type="scientific">Adineta steineri</name>
    <dbReference type="NCBI Taxonomy" id="433720"/>
    <lineage>
        <taxon>Eukaryota</taxon>
        <taxon>Metazoa</taxon>
        <taxon>Spiralia</taxon>
        <taxon>Gnathifera</taxon>
        <taxon>Rotifera</taxon>
        <taxon>Eurotatoria</taxon>
        <taxon>Bdelloidea</taxon>
        <taxon>Adinetida</taxon>
        <taxon>Adinetidae</taxon>
        <taxon>Adineta</taxon>
    </lineage>
</organism>
<reference evidence="4" key="1">
    <citation type="submission" date="2021-02" db="EMBL/GenBank/DDBJ databases">
        <authorList>
            <person name="Nowell W R."/>
        </authorList>
    </citation>
    <scope>NUCLEOTIDE SEQUENCE</scope>
</reference>
<dbReference type="SUPFAM" id="SSF52047">
    <property type="entry name" value="RNI-like"/>
    <property type="match status" value="1"/>
</dbReference>
<dbReference type="SUPFAM" id="SSF53335">
    <property type="entry name" value="S-adenosyl-L-methionine-dependent methyltransferases"/>
    <property type="match status" value="1"/>
</dbReference>
<dbReference type="InterPro" id="IPR001611">
    <property type="entry name" value="Leu-rich_rpt"/>
</dbReference>
<dbReference type="Pfam" id="PF13516">
    <property type="entry name" value="LRR_6"/>
    <property type="match status" value="7"/>
</dbReference>
<sequence>MANQTVANFITLPVELVYRILDHQSNFTIVCSMRNTFSTLDFAYKEIQEVEAQQLAGALRHNTTLTTLYLQHNQIGYVGAQYFGDTLTSLHLWGNVIGDVGAQYLAGGLRYNSTLTTLHLGENQIGYLGAEYLGGTLKHNTTLTSLHLWGNEIGDIGVQYFDNGLRQNKTLITLNLQHNQIRDIGAQHLADALQHNKTLTTLNLLGNQIGDVGGQHLGNALQHNATLTSLNLWGNQIGNVGAQYLTEGLRHNKNQKKIDDNKQIIVVHNDLPTNDWTSLFELLNKDNLYFGVANGRSFYEPCLPSNSFAIGYSSAAIHWLSRKPCNLSNHCSFQFAQGDEFIMYQKQARLDLAQFIEQRSRELQLGGVLILSIVGVDEQGFVGSEKTLDALYKCAQSLLEQQELLDYTIPIYNRSLNECIDLELFDRCSLKLIKSASKKTRAPFYDQYLDGKMTLDDFARTRTQIMRSYTESPLRQALEINGRSKEDVENVLTHFWSMYEQEVKTTPSDHDSAMFCIYLILKKC</sequence>
<dbReference type="InterPro" id="IPR042086">
    <property type="entry name" value="MeTrfase_capping"/>
</dbReference>
<dbReference type="GO" id="GO:0008168">
    <property type="term" value="F:methyltransferase activity"/>
    <property type="evidence" value="ECO:0007669"/>
    <property type="project" value="InterPro"/>
</dbReference>
<keyword evidence="2" id="KW-0460">Magnesium</keyword>
<accession>A0A814PUJ7</accession>
<dbReference type="Proteomes" id="UP000663832">
    <property type="component" value="Unassembled WGS sequence"/>
</dbReference>
<evidence type="ECO:0000256" key="2">
    <source>
        <dbReference type="ARBA" id="ARBA00022842"/>
    </source>
</evidence>
<dbReference type="Gene3D" id="1.10.1200.270">
    <property type="entry name" value="Methyltransferase, alpha-helical capping domain"/>
    <property type="match status" value="1"/>
</dbReference>
<dbReference type="Proteomes" id="UP000663877">
    <property type="component" value="Unassembled WGS sequence"/>
</dbReference>
<evidence type="ECO:0000313" key="3">
    <source>
        <dbReference type="EMBL" id="CAF1003420.1"/>
    </source>
</evidence>
<gene>
    <name evidence="4" type="ORF">BJG266_LOCUS21882</name>
    <name evidence="3" type="ORF">QVE165_LOCUS15062</name>
</gene>
<dbReference type="InterPro" id="IPR005299">
    <property type="entry name" value="MeTrfase_7"/>
</dbReference>
<evidence type="ECO:0000313" key="5">
    <source>
        <dbReference type="Proteomes" id="UP000663832"/>
    </source>
</evidence>
<dbReference type="InterPro" id="IPR052394">
    <property type="entry name" value="LRR-containing"/>
</dbReference>
<dbReference type="InterPro" id="IPR029063">
    <property type="entry name" value="SAM-dependent_MTases_sf"/>
</dbReference>
<dbReference type="SMART" id="SM00368">
    <property type="entry name" value="LRR_RI"/>
    <property type="match status" value="7"/>
</dbReference>
<dbReference type="PANTHER" id="PTHR24114:SF2">
    <property type="entry name" value="F-BOX DOMAIN-CONTAINING PROTEIN-RELATED"/>
    <property type="match status" value="1"/>
</dbReference>
<dbReference type="PANTHER" id="PTHR24114">
    <property type="entry name" value="LEUCINE RICH REPEAT FAMILY PROTEIN"/>
    <property type="match status" value="1"/>
</dbReference>
<dbReference type="Gene3D" id="3.40.50.150">
    <property type="entry name" value="Vaccinia Virus protein VP39"/>
    <property type="match status" value="1"/>
</dbReference>
<dbReference type="GO" id="GO:0046872">
    <property type="term" value="F:metal ion binding"/>
    <property type="evidence" value="ECO:0007669"/>
    <property type="project" value="UniProtKB-KW"/>
</dbReference>
<evidence type="ECO:0000256" key="1">
    <source>
        <dbReference type="ARBA" id="ARBA00022723"/>
    </source>
</evidence>
<dbReference type="Gene3D" id="3.80.10.10">
    <property type="entry name" value="Ribonuclease Inhibitor"/>
    <property type="match status" value="2"/>
</dbReference>
<dbReference type="EMBL" id="CAJNOI010000133">
    <property type="protein sequence ID" value="CAF1110804.1"/>
    <property type="molecule type" value="Genomic_DNA"/>
</dbReference>
<dbReference type="OrthoDB" id="1890922at2759"/>